<reference evidence="1 2" key="1">
    <citation type="journal article" date="2006" name="Nature">
        <title>Global trends of whole-genome duplications revealed by the ciliate Paramecium tetraurelia.</title>
        <authorList>
            <consortium name="Genoscope"/>
            <person name="Aury J.-M."/>
            <person name="Jaillon O."/>
            <person name="Duret L."/>
            <person name="Noel B."/>
            <person name="Jubin C."/>
            <person name="Porcel B.M."/>
            <person name="Segurens B."/>
            <person name="Daubin V."/>
            <person name="Anthouard V."/>
            <person name="Aiach N."/>
            <person name="Arnaiz O."/>
            <person name="Billaut A."/>
            <person name="Beisson J."/>
            <person name="Blanc I."/>
            <person name="Bouhouche K."/>
            <person name="Camara F."/>
            <person name="Duharcourt S."/>
            <person name="Guigo R."/>
            <person name="Gogendeau D."/>
            <person name="Katinka M."/>
            <person name="Keller A.-M."/>
            <person name="Kissmehl R."/>
            <person name="Klotz C."/>
            <person name="Koll F."/>
            <person name="Le Moue A."/>
            <person name="Lepere C."/>
            <person name="Malinsky S."/>
            <person name="Nowacki M."/>
            <person name="Nowak J.K."/>
            <person name="Plattner H."/>
            <person name="Poulain J."/>
            <person name="Ruiz F."/>
            <person name="Serrano V."/>
            <person name="Zagulski M."/>
            <person name="Dessen P."/>
            <person name="Betermier M."/>
            <person name="Weissenbach J."/>
            <person name="Scarpelli C."/>
            <person name="Schachter V."/>
            <person name="Sperling L."/>
            <person name="Meyer E."/>
            <person name="Cohen J."/>
            <person name="Wincker P."/>
        </authorList>
    </citation>
    <scope>NUCLEOTIDE SEQUENCE [LARGE SCALE GENOMIC DNA]</scope>
    <source>
        <strain evidence="1 2">Stock d4-2</strain>
    </source>
</reference>
<dbReference type="RefSeq" id="XP_001436460.1">
    <property type="nucleotide sequence ID" value="XM_001436423.1"/>
</dbReference>
<name>A0CE46_PARTE</name>
<dbReference type="Proteomes" id="UP000000600">
    <property type="component" value="Unassembled WGS sequence"/>
</dbReference>
<gene>
    <name evidence="1" type="ORF">GSPATT00037499001</name>
</gene>
<dbReference type="GeneID" id="5022257"/>
<dbReference type="AlphaFoldDB" id="A0CE46"/>
<protein>
    <submittedName>
        <fullName evidence="1">Uncharacterized protein</fullName>
    </submittedName>
</protein>
<evidence type="ECO:0000313" key="2">
    <source>
        <dbReference type="Proteomes" id="UP000000600"/>
    </source>
</evidence>
<keyword evidence="2" id="KW-1185">Reference proteome</keyword>
<evidence type="ECO:0000313" key="1">
    <source>
        <dbReference type="EMBL" id="CAK69063.1"/>
    </source>
</evidence>
<sequence>MKIPEGMKIIGYRNFDFKGDKVEYETNQECLDIVFAILE</sequence>
<proteinExistence type="predicted"/>
<dbReference type="EMBL" id="CT868064">
    <property type="protein sequence ID" value="CAK69063.1"/>
    <property type="molecule type" value="Genomic_DNA"/>
</dbReference>
<dbReference type="HOGENOM" id="CLU_3321132_0_0_1"/>
<dbReference type="InParanoid" id="A0CE46"/>
<dbReference type="KEGG" id="ptm:GSPATT00037499001"/>
<accession>A0CE46</accession>
<organism evidence="1 2">
    <name type="scientific">Paramecium tetraurelia</name>
    <dbReference type="NCBI Taxonomy" id="5888"/>
    <lineage>
        <taxon>Eukaryota</taxon>
        <taxon>Sar</taxon>
        <taxon>Alveolata</taxon>
        <taxon>Ciliophora</taxon>
        <taxon>Intramacronucleata</taxon>
        <taxon>Oligohymenophorea</taxon>
        <taxon>Peniculida</taxon>
        <taxon>Parameciidae</taxon>
        <taxon>Paramecium</taxon>
    </lineage>
</organism>